<feature type="domain" description="Protein kinase" evidence="1">
    <location>
        <begin position="1"/>
        <end position="106"/>
    </location>
</feature>
<dbReference type="SUPFAM" id="SSF56112">
    <property type="entry name" value="Protein kinase-like (PK-like)"/>
    <property type="match status" value="1"/>
</dbReference>
<dbReference type="InterPro" id="IPR050167">
    <property type="entry name" value="Ser_Thr_protein_kinase"/>
</dbReference>
<organism evidence="2">
    <name type="scientific">Leptocylindrus danicus</name>
    <dbReference type="NCBI Taxonomy" id="163516"/>
    <lineage>
        <taxon>Eukaryota</taxon>
        <taxon>Sar</taxon>
        <taxon>Stramenopiles</taxon>
        <taxon>Ochrophyta</taxon>
        <taxon>Bacillariophyta</taxon>
        <taxon>Coscinodiscophyceae</taxon>
        <taxon>Chaetocerotophycidae</taxon>
        <taxon>Leptocylindrales</taxon>
        <taxon>Leptocylindraceae</taxon>
        <taxon>Leptocylindrus</taxon>
    </lineage>
</organism>
<name>A0A7S2KB98_9STRA</name>
<dbReference type="AlphaFoldDB" id="A0A7S2KB98"/>
<dbReference type="PROSITE" id="PS50011">
    <property type="entry name" value="PROTEIN_KINASE_DOM"/>
    <property type="match status" value="1"/>
</dbReference>
<accession>A0A7S2KB98</accession>
<protein>
    <recommendedName>
        <fullName evidence="1">Protein kinase domain-containing protein</fullName>
    </recommendedName>
</protein>
<dbReference type="GO" id="GO:0005524">
    <property type="term" value="F:ATP binding"/>
    <property type="evidence" value="ECO:0007669"/>
    <property type="project" value="InterPro"/>
</dbReference>
<proteinExistence type="predicted"/>
<dbReference type="InterPro" id="IPR001245">
    <property type="entry name" value="Ser-Thr/Tyr_kinase_cat_dom"/>
</dbReference>
<evidence type="ECO:0000313" key="2">
    <source>
        <dbReference type="EMBL" id="CAD9570322.1"/>
    </source>
</evidence>
<dbReference type="GO" id="GO:0005737">
    <property type="term" value="C:cytoplasm"/>
    <property type="evidence" value="ECO:0007669"/>
    <property type="project" value="TreeGrafter"/>
</dbReference>
<sequence>MTGETGSYRFMAPEVFRHERYNESVDVYSYAMIFFNILSGHQPWPMLNGIKAASAAALEGRRPYIPRDWDNRIVHLLKQCWDEDPSARPSFSRVLADLNVYSHHVFNTGENDVVTAGVSSKCSCAIM</sequence>
<dbReference type="InterPro" id="IPR000719">
    <property type="entry name" value="Prot_kinase_dom"/>
</dbReference>
<dbReference type="InterPro" id="IPR011009">
    <property type="entry name" value="Kinase-like_dom_sf"/>
</dbReference>
<gene>
    <name evidence="2" type="ORF">LDAN0321_LOCUS7172</name>
</gene>
<dbReference type="EMBL" id="HBGY01011314">
    <property type="protein sequence ID" value="CAD9570322.1"/>
    <property type="molecule type" value="Transcribed_RNA"/>
</dbReference>
<dbReference type="PANTHER" id="PTHR23257:SF891">
    <property type="entry name" value="INTEGRIN-LINKED PROTEIN KINASE FAMILY"/>
    <property type="match status" value="1"/>
</dbReference>
<evidence type="ECO:0000259" key="1">
    <source>
        <dbReference type="PROSITE" id="PS50011"/>
    </source>
</evidence>
<dbReference type="GO" id="GO:0004672">
    <property type="term" value="F:protein kinase activity"/>
    <property type="evidence" value="ECO:0007669"/>
    <property type="project" value="InterPro"/>
</dbReference>
<reference evidence="2" key="1">
    <citation type="submission" date="2021-01" db="EMBL/GenBank/DDBJ databases">
        <authorList>
            <person name="Corre E."/>
            <person name="Pelletier E."/>
            <person name="Niang G."/>
            <person name="Scheremetjew M."/>
            <person name="Finn R."/>
            <person name="Kale V."/>
            <person name="Holt S."/>
            <person name="Cochrane G."/>
            <person name="Meng A."/>
            <person name="Brown T."/>
            <person name="Cohen L."/>
        </authorList>
    </citation>
    <scope>NUCLEOTIDE SEQUENCE</scope>
    <source>
        <strain evidence="2">B650</strain>
    </source>
</reference>
<dbReference type="Gene3D" id="1.10.510.10">
    <property type="entry name" value="Transferase(Phosphotransferase) domain 1"/>
    <property type="match status" value="1"/>
</dbReference>
<dbReference type="GO" id="GO:0007165">
    <property type="term" value="P:signal transduction"/>
    <property type="evidence" value="ECO:0007669"/>
    <property type="project" value="TreeGrafter"/>
</dbReference>
<dbReference type="Pfam" id="PF07714">
    <property type="entry name" value="PK_Tyr_Ser-Thr"/>
    <property type="match status" value="1"/>
</dbReference>
<dbReference type="PANTHER" id="PTHR23257">
    <property type="entry name" value="SERINE-THREONINE PROTEIN KINASE"/>
    <property type="match status" value="1"/>
</dbReference>